<reference evidence="18 19" key="1">
    <citation type="submission" date="2023-03" db="EMBL/GenBank/DDBJ databases">
        <title>Complete genome of Arcanobacterium canis strain DSM 25104 isolated in 2010 from a canine otitis externa in Germany.</title>
        <authorList>
            <person name="Borowiak M."/>
            <person name="Kreitlow A."/>
            <person name="Malorny B."/>
            <person name="Laemmler C."/>
            <person name="Prenger-Berninghoff E."/>
            <person name="Ploetz M."/>
            <person name="Abdulmawjood A."/>
        </authorList>
    </citation>
    <scope>NUCLEOTIDE SEQUENCE [LARGE SCALE GENOMIC DNA]</scope>
    <source>
        <strain evidence="18 19">DSM 25104</strain>
    </source>
</reference>
<dbReference type="SUPFAM" id="SSF51735">
    <property type="entry name" value="NAD(P)-binding Rossmann-fold domains"/>
    <property type="match status" value="1"/>
</dbReference>
<feature type="transmembrane region" description="Helical" evidence="15">
    <location>
        <begin position="425"/>
        <end position="444"/>
    </location>
</feature>
<evidence type="ECO:0000256" key="4">
    <source>
        <dbReference type="ARBA" id="ARBA00012943"/>
    </source>
</evidence>
<comment type="function">
    <text evidence="1">The transhydrogenation between NADH and NADP is coupled to respiration and ATP hydrolysis and functions as a proton pump across the membrane.</text>
</comment>
<dbReference type="Proteomes" id="UP001215216">
    <property type="component" value="Chromosome"/>
</dbReference>
<keyword evidence="13 15" id="KW-0472">Membrane</keyword>
<evidence type="ECO:0000256" key="5">
    <source>
        <dbReference type="ARBA" id="ARBA00022475"/>
    </source>
</evidence>
<sequence length="509" mass="53503">MRIGVPNESRGDEALVATTPDTVEKLIKLGYEVVVESGAGERASYPDQQYQDAGATVTSRDEVWKSDIVVALDTPHEEELNLMVQGATLISRLAPKRSEHTIEALSSRGLTGLSMDMVPRISRAQSMDVLSSMANLAGYRAVIEAAHAYGRLFAGQVTAAGKMPPANVYVIGAGVAGLAAIGTAHSMGAQVFATDVRDETAEQVESMGGTFVPIPVAGQKSDDGYAKEMTQDQARAANELYAQQAATADIVITTANIPGRTSPILLDDAAVAAMKPGSVIVDMAAANGGNVTLTQSGESIVTPNGVTIIGYSDLAGRLPAQASQLYGQNVVNFFTLTTPQKDGVLNLDLNDDIVRQMAVTVEGNVYFPPPPVKVSAAPVVKPAPPSAPVVEPEPQSWMKRYWWTAIPALILAGIIYAAPAAIASHFMVFALAVVVGFYVITNVTHSLHTPLMSVTNAISGIIVVGAIVQIGSDNFAVQILAAIAVALASINVFGGFAVTERMLKMFRRS</sequence>
<evidence type="ECO:0000256" key="11">
    <source>
        <dbReference type="ARBA" id="ARBA00022989"/>
    </source>
</evidence>
<dbReference type="EC" id="7.1.1.1" evidence="4"/>
<evidence type="ECO:0000256" key="3">
    <source>
        <dbReference type="ARBA" id="ARBA00005689"/>
    </source>
</evidence>
<dbReference type="Pfam" id="PF01262">
    <property type="entry name" value="AlaDh_PNT_C"/>
    <property type="match status" value="1"/>
</dbReference>
<gene>
    <name evidence="18" type="ORF">P7079_03450</name>
</gene>
<feature type="transmembrane region" description="Helical" evidence="15">
    <location>
        <begin position="476"/>
        <end position="498"/>
    </location>
</feature>
<dbReference type="Pfam" id="PF12769">
    <property type="entry name" value="PNTB_4TM"/>
    <property type="match status" value="1"/>
</dbReference>
<evidence type="ECO:0000313" key="18">
    <source>
        <dbReference type="EMBL" id="WFM84042.1"/>
    </source>
</evidence>
<keyword evidence="12" id="KW-0520">NAD</keyword>
<organism evidence="18 19">
    <name type="scientific">Arcanobacterium canis</name>
    <dbReference type="NCBI Taxonomy" id="999183"/>
    <lineage>
        <taxon>Bacteria</taxon>
        <taxon>Bacillati</taxon>
        <taxon>Actinomycetota</taxon>
        <taxon>Actinomycetes</taxon>
        <taxon>Actinomycetales</taxon>
        <taxon>Actinomycetaceae</taxon>
        <taxon>Arcanobacterium</taxon>
    </lineage>
</organism>
<dbReference type="PANTHER" id="PTHR10160">
    <property type="entry name" value="NAD(P) TRANSHYDROGENASE"/>
    <property type="match status" value="1"/>
</dbReference>
<evidence type="ECO:0000256" key="2">
    <source>
        <dbReference type="ARBA" id="ARBA00004429"/>
    </source>
</evidence>
<protein>
    <recommendedName>
        <fullName evidence="4">proton-translocating NAD(P)(+) transhydrogenase</fullName>
        <ecNumber evidence="4">7.1.1.1</ecNumber>
    </recommendedName>
</protein>
<dbReference type="SMART" id="SM01003">
    <property type="entry name" value="AlaDh_PNT_N"/>
    <property type="match status" value="1"/>
</dbReference>
<keyword evidence="9" id="KW-0521">NADP</keyword>
<evidence type="ECO:0000256" key="1">
    <source>
        <dbReference type="ARBA" id="ARBA00003943"/>
    </source>
</evidence>
<evidence type="ECO:0000256" key="10">
    <source>
        <dbReference type="ARBA" id="ARBA00022967"/>
    </source>
</evidence>
<evidence type="ECO:0000256" key="6">
    <source>
        <dbReference type="ARBA" id="ARBA00022519"/>
    </source>
</evidence>
<evidence type="ECO:0000259" key="16">
    <source>
        <dbReference type="SMART" id="SM01002"/>
    </source>
</evidence>
<dbReference type="EMBL" id="CP121208">
    <property type="protein sequence ID" value="WFM84042.1"/>
    <property type="molecule type" value="Genomic_DNA"/>
</dbReference>
<dbReference type="Gene3D" id="3.40.50.720">
    <property type="entry name" value="NAD(P)-binding Rossmann-like Domain"/>
    <property type="match status" value="2"/>
</dbReference>
<feature type="domain" description="Alanine dehydrogenase/pyridine nucleotide transhydrogenase NAD(H)-binding" evidence="16">
    <location>
        <begin position="146"/>
        <end position="310"/>
    </location>
</feature>
<feature type="transmembrane region" description="Helical" evidence="15">
    <location>
        <begin position="451"/>
        <end position="470"/>
    </location>
</feature>
<dbReference type="NCBIfam" id="TIGR00561">
    <property type="entry name" value="pntA"/>
    <property type="match status" value="1"/>
</dbReference>
<evidence type="ECO:0000256" key="8">
    <source>
        <dbReference type="ARBA" id="ARBA00022741"/>
    </source>
</evidence>
<comment type="catalytic activity">
    <reaction evidence="14">
        <text>NAD(+) + NADPH + H(+)(in) = NADH + NADP(+) + H(+)(out)</text>
        <dbReference type="Rhea" id="RHEA:47992"/>
        <dbReference type="ChEBI" id="CHEBI:15378"/>
        <dbReference type="ChEBI" id="CHEBI:57540"/>
        <dbReference type="ChEBI" id="CHEBI:57783"/>
        <dbReference type="ChEBI" id="CHEBI:57945"/>
        <dbReference type="ChEBI" id="CHEBI:58349"/>
        <dbReference type="EC" id="7.1.1.1"/>
    </reaction>
</comment>
<dbReference type="CDD" id="cd05304">
    <property type="entry name" value="Rubrum_tdh"/>
    <property type="match status" value="1"/>
</dbReference>
<dbReference type="PIRSF" id="PIRSF000203">
    <property type="entry name" value="NADP_transhydrogenase_alpha"/>
    <property type="match status" value="1"/>
</dbReference>
<keyword evidence="18" id="KW-0560">Oxidoreductase</keyword>
<evidence type="ECO:0000256" key="7">
    <source>
        <dbReference type="ARBA" id="ARBA00022692"/>
    </source>
</evidence>
<dbReference type="GO" id="GO:0016491">
    <property type="term" value="F:oxidoreductase activity"/>
    <property type="evidence" value="ECO:0007669"/>
    <property type="project" value="UniProtKB-KW"/>
</dbReference>
<evidence type="ECO:0000256" key="14">
    <source>
        <dbReference type="ARBA" id="ARBA00048202"/>
    </source>
</evidence>
<evidence type="ECO:0000313" key="19">
    <source>
        <dbReference type="Proteomes" id="UP001215216"/>
    </source>
</evidence>
<dbReference type="PROSITE" id="PS00837">
    <property type="entry name" value="ALADH_PNT_2"/>
    <property type="match status" value="1"/>
</dbReference>
<dbReference type="NCBIfam" id="NF006942">
    <property type="entry name" value="PRK09424.1"/>
    <property type="match status" value="1"/>
</dbReference>
<dbReference type="PANTHER" id="PTHR10160:SF19">
    <property type="entry name" value="PROTON-TRANSLOCATING NAD(P)(+) TRANSHYDROGENASE"/>
    <property type="match status" value="1"/>
</dbReference>
<evidence type="ECO:0000259" key="17">
    <source>
        <dbReference type="SMART" id="SM01003"/>
    </source>
</evidence>
<keyword evidence="11 15" id="KW-1133">Transmembrane helix</keyword>
<dbReference type="InterPro" id="IPR007886">
    <property type="entry name" value="AlaDH/PNT_N"/>
</dbReference>
<dbReference type="SMART" id="SM01002">
    <property type="entry name" value="AlaDh_PNT_C"/>
    <property type="match status" value="1"/>
</dbReference>
<keyword evidence="7 15" id="KW-0812">Transmembrane</keyword>
<comment type="subcellular location">
    <subcellularLocation>
        <location evidence="2">Cell inner membrane</location>
        <topology evidence="2">Multi-pass membrane protein</topology>
    </subcellularLocation>
</comment>
<accession>A0ABY8G0D9</accession>
<name>A0ABY8G0D9_9ACTO</name>
<evidence type="ECO:0000256" key="12">
    <source>
        <dbReference type="ARBA" id="ARBA00023027"/>
    </source>
</evidence>
<keyword evidence="10" id="KW-1278">Translocase</keyword>
<comment type="similarity">
    <text evidence="3">Belongs to the AlaDH/PNT family.</text>
</comment>
<evidence type="ECO:0000256" key="13">
    <source>
        <dbReference type="ARBA" id="ARBA00023136"/>
    </source>
</evidence>
<dbReference type="SUPFAM" id="SSF52283">
    <property type="entry name" value="Formate/glycerate dehydrogenase catalytic domain-like"/>
    <property type="match status" value="1"/>
</dbReference>
<dbReference type="InterPro" id="IPR008143">
    <property type="entry name" value="Ala_DH/PNT_CS2"/>
</dbReference>
<keyword evidence="19" id="KW-1185">Reference proteome</keyword>
<keyword evidence="6" id="KW-0997">Cell inner membrane</keyword>
<dbReference type="InterPro" id="IPR036291">
    <property type="entry name" value="NAD(P)-bd_dom_sf"/>
</dbReference>
<dbReference type="RefSeq" id="WP_278013437.1">
    <property type="nucleotide sequence ID" value="NZ_CP121208.1"/>
</dbReference>
<keyword evidence="5" id="KW-1003">Cell membrane</keyword>
<proteinExistence type="inferred from homology"/>
<evidence type="ECO:0000256" key="9">
    <source>
        <dbReference type="ARBA" id="ARBA00022857"/>
    </source>
</evidence>
<dbReference type="InterPro" id="IPR024605">
    <property type="entry name" value="NADP_transhyd_a_C"/>
</dbReference>
<keyword evidence="8" id="KW-0547">Nucleotide-binding</keyword>
<feature type="domain" description="Alanine dehydrogenase/pyridine nucleotide transhydrogenase N-terminal" evidence="17">
    <location>
        <begin position="4"/>
        <end position="137"/>
    </location>
</feature>
<dbReference type="Pfam" id="PF05222">
    <property type="entry name" value="AlaDh_PNT_N"/>
    <property type="match status" value="1"/>
</dbReference>
<dbReference type="InterPro" id="IPR026255">
    <property type="entry name" value="NADP_transhyd_a"/>
</dbReference>
<evidence type="ECO:0000256" key="15">
    <source>
        <dbReference type="SAM" id="Phobius"/>
    </source>
</evidence>
<dbReference type="InterPro" id="IPR007698">
    <property type="entry name" value="AlaDH/PNT_NAD(H)-bd"/>
</dbReference>